<evidence type="ECO:0000259" key="2">
    <source>
        <dbReference type="PROSITE" id="PS50968"/>
    </source>
</evidence>
<dbReference type="PANTHER" id="PTHR45266">
    <property type="entry name" value="OXALOACETATE DECARBOXYLASE ALPHA CHAIN"/>
    <property type="match status" value="1"/>
</dbReference>
<accession>A0A382JAX8</accession>
<dbReference type="EMBL" id="UINC01072870">
    <property type="protein sequence ID" value="SVC08819.1"/>
    <property type="molecule type" value="Genomic_DNA"/>
</dbReference>
<dbReference type="AlphaFoldDB" id="A0A382JAX8"/>
<dbReference type="InterPro" id="IPR050709">
    <property type="entry name" value="Biotin_Carboxyl_Carrier/Decarb"/>
</dbReference>
<keyword evidence="1" id="KW-0092">Biotin</keyword>
<protein>
    <recommendedName>
        <fullName evidence="2">Lipoyl-binding domain-containing protein</fullName>
    </recommendedName>
</protein>
<evidence type="ECO:0000313" key="3">
    <source>
        <dbReference type="EMBL" id="SVC08819.1"/>
    </source>
</evidence>
<dbReference type="Gene3D" id="2.40.50.100">
    <property type="match status" value="1"/>
</dbReference>
<sequence>MNNKLQIRVGTRWYQVEVEDIASDPIRVLVDGEMYEVSLTDTGIVSEQEKNSQSRLFSINSDEMEDIHKSQNGGHKFFNSPMSGSVISISVNIGDLLEIGDQVCILESMKMQQIVITDVAGEVTRIVVDPGDQVSQGAPLIVLC</sequence>
<dbReference type="InterPro" id="IPR000089">
    <property type="entry name" value="Biotin_lipoyl"/>
</dbReference>
<organism evidence="3">
    <name type="scientific">marine metagenome</name>
    <dbReference type="NCBI Taxonomy" id="408172"/>
    <lineage>
        <taxon>unclassified sequences</taxon>
        <taxon>metagenomes</taxon>
        <taxon>ecological metagenomes</taxon>
    </lineage>
</organism>
<dbReference type="InterPro" id="IPR011053">
    <property type="entry name" value="Single_hybrid_motif"/>
</dbReference>
<evidence type="ECO:0000256" key="1">
    <source>
        <dbReference type="ARBA" id="ARBA00023267"/>
    </source>
</evidence>
<dbReference type="CDD" id="cd06850">
    <property type="entry name" value="biotinyl_domain"/>
    <property type="match status" value="1"/>
</dbReference>
<dbReference type="Pfam" id="PF00364">
    <property type="entry name" value="Biotin_lipoyl"/>
    <property type="match status" value="1"/>
</dbReference>
<gene>
    <name evidence="3" type="ORF">METZ01_LOCUS261673</name>
</gene>
<proteinExistence type="predicted"/>
<dbReference type="SUPFAM" id="SSF51230">
    <property type="entry name" value="Single hybrid motif"/>
    <property type="match status" value="1"/>
</dbReference>
<reference evidence="3" key="1">
    <citation type="submission" date="2018-05" db="EMBL/GenBank/DDBJ databases">
        <authorList>
            <person name="Lanie J.A."/>
            <person name="Ng W.-L."/>
            <person name="Kazmierczak K.M."/>
            <person name="Andrzejewski T.M."/>
            <person name="Davidsen T.M."/>
            <person name="Wayne K.J."/>
            <person name="Tettelin H."/>
            <person name="Glass J.I."/>
            <person name="Rusch D."/>
            <person name="Podicherti R."/>
            <person name="Tsui H.-C.T."/>
            <person name="Winkler M.E."/>
        </authorList>
    </citation>
    <scope>NUCLEOTIDE SEQUENCE</scope>
</reference>
<dbReference type="PROSITE" id="PS50968">
    <property type="entry name" value="BIOTINYL_LIPOYL"/>
    <property type="match status" value="1"/>
</dbReference>
<name>A0A382JAX8_9ZZZZ</name>
<dbReference type="PANTHER" id="PTHR45266:SF3">
    <property type="entry name" value="OXALOACETATE DECARBOXYLASE ALPHA CHAIN"/>
    <property type="match status" value="1"/>
</dbReference>
<feature type="domain" description="Lipoyl-binding" evidence="2">
    <location>
        <begin position="75"/>
        <end position="144"/>
    </location>
</feature>